<sequence length="97" mass="11311">MSNKKKFIKDVIQQFTVKINQDEANDQLIHSLIFLGEHESYCRSYPEISDIIYHLEKDKFHILKENFALLDEITENKFAALLSNEKIAPENGKGEKN</sequence>
<proteinExistence type="predicted"/>
<dbReference type="EMBL" id="LYQW01000047">
    <property type="protein sequence ID" value="OXC21081.1"/>
    <property type="molecule type" value="Genomic_DNA"/>
</dbReference>
<name>A0A854PK19_9LACO</name>
<comment type="caution">
    <text evidence="1">The sequence shown here is derived from an EMBL/GenBank/DDBJ whole genome shotgun (WGS) entry which is preliminary data.</text>
</comment>
<organism evidence="1 2">
    <name type="scientific">Lactobacillus crispatus</name>
    <dbReference type="NCBI Taxonomy" id="47770"/>
    <lineage>
        <taxon>Bacteria</taxon>
        <taxon>Bacillati</taxon>
        <taxon>Bacillota</taxon>
        <taxon>Bacilli</taxon>
        <taxon>Lactobacillales</taxon>
        <taxon>Lactobacillaceae</taxon>
        <taxon>Lactobacillus</taxon>
    </lineage>
</organism>
<gene>
    <name evidence="1" type="ORF">AYP82_01965</name>
</gene>
<accession>A0A854PK19</accession>
<reference evidence="1 2" key="1">
    <citation type="submission" date="2016-05" db="EMBL/GenBank/DDBJ databases">
        <authorList>
            <person name="Johnson T.J."/>
            <person name="Youmans B.P."/>
            <person name="Case K.A."/>
        </authorList>
    </citation>
    <scope>NUCLEOTIDE SEQUENCE [LARGE SCALE GENOMIC DNA]</scope>
    <source>
        <strain evidence="1 2">UMNLC6</strain>
    </source>
</reference>
<dbReference type="RefSeq" id="WP_089145535.1">
    <property type="nucleotide sequence ID" value="NZ_LYQW01000047.1"/>
</dbReference>
<protein>
    <submittedName>
        <fullName evidence="1">Uncharacterized protein</fullName>
    </submittedName>
</protein>
<evidence type="ECO:0000313" key="1">
    <source>
        <dbReference type="EMBL" id="OXC21081.1"/>
    </source>
</evidence>
<evidence type="ECO:0000313" key="2">
    <source>
        <dbReference type="Proteomes" id="UP000198437"/>
    </source>
</evidence>
<dbReference type="Proteomes" id="UP000198437">
    <property type="component" value="Unassembled WGS sequence"/>
</dbReference>
<dbReference type="AlphaFoldDB" id="A0A854PK19"/>